<feature type="domain" description="Calcineurin-like phosphoesterase" evidence="1">
    <location>
        <begin position="22"/>
        <end position="194"/>
    </location>
</feature>
<reference evidence="2 3" key="1">
    <citation type="submission" date="2016-07" db="EMBL/GenBank/DDBJ databases">
        <title>Developing Vibrio natriegens as a novel, fast-growing host for biotechnology.</title>
        <authorList>
            <person name="Weinstock M.T."/>
            <person name="Hesek E.D."/>
            <person name="Wilson C.M."/>
            <person name="Gibson D.G."/>
        </authorList>
    </citation>
    <scope>NUCLEOTIDE SEQUENCE [LARGE SCALE GENOMIC DNA]</scope>
    <source>
        <strain evidence="2 3">ATCC 14048</strain>
    </source>
</reference>
<dbReference type="Pfam" id="PF00149">
    <property type="entry name" value="Metallophos"/>
    <property type="match status" value="1"/>
</dbReference>
<dbReference type="InterPro" id="IPR029052">
    <property type="entry name" value="Metallo-depent_PP-like"/>
</dbReference>
<dbReference type="Proteomes" id="UP000092741">
    <property type="component" value="Chromosome 2"/>
</dbReference>
<dbReference type="Gene3D" id="3.60.21.10">
    <property type="match status" value="1"/>
</dbReference>
<protein>
    <submittedName>
        <fullName evidence="2">Metallophosphoesterase</fullName>
    </submittedName>
</protein>
<dbReference type="GO" id="GO:0016791">
    <property type="term" value="F:phosphatase activity"/>
    <property type="evidence" value="ECO:0007669"/>
    <property type="project" value="TreeGrafter"/>
</dbReference>
<sequence>MSSPSDLPLHTRFSRNTLGKDLFVGDIHGNFELFIHALKALHFDKYRDRVFSVGDLTDRGDDSLRCLNLAREKWFFPVLGNHDSFILERFDQDPYRKSMWMMNGGEWWLSLTQAEKEAARKTVASCFSLTLSVEVDQWRIGVLHAEYPFTLWPPDEKSVDKDSIKTMLWGRDDILRSTGKHIDNVDFVVSGHTPLNSPKMKKNKLFIDTGAGYSANNFIPDPRITLCEFHQGSIEMHSINMHDEKRLAFEVI</sequence>
<dbReference type="GO" id="GO:0008803">
    <property type="term" value="F:bis(5'-nucleosyl)-tetraphosphatase (symmetrical) activity"/>
    <property type="evidence" value="ECO:0007669"/>
    <property type="project" value="TreeGrafter"/>
</dbReference>
<keyword evidence="3" id="KW-1185">Reference proteome</keyword>
<dbReference type="KEGG" id="vna:PN96_18855"/>
<gene>
    <name evidence="2" type="ORF">BA890_22705</name>
</gene>
<evidence type="ECO:0000313" key="2">
    <source>
        <dbReference type="EMBL" id="ANQ15512.1"/>
    </source>
</evidence>
<evidence type="ECO:0000259" key="1">
    <source>
        <dbReference type="Pfam" id="PF00149"/>
    </source>
</evidence>
<dbReference type="GeneID" id="70914898"/>
<dbReference type="RefSeq" id="WP_020333753.1">
    <property type="nucleotide sequence ID" value="NZ_ATFJ01000012.1"/>
</dbReference>
<accession>A0AAN0Y888</accession>
<dbReference type="InterPro" id="IPR050126">
    <property type="entry name" value="Ap4A_hydrolase"/>
</dbReference>
<dbReference type="GO" id="GO:0110154">
    <property type="term" value="P:RNA decapping"/>
    <property type="evidence" value="ECO:0007669"/>
    <property type="project" value="TreeGrafter"/>
</dbReference>
<dbReference type="PANTHER" id="PTHR42850:SF4">
    <property type="entry name" value="ZINC-DEPENDENT ENDOPOLYPHOSPHATASE"/>
    <property type="match status" value="1"/>
</dbReference>
<evidence type="ECO:0000313" key="3">
    <source>
        <dbReference type="Proteomes" id="UP000092741"/>
    </source>
</evidence>
<dbReference type="AlphaFoldDB" id="A0AAN0Y888"/>
<dbReference type="EMBL" id="CP016346">
    <property type="protein sequence ID" value="ANQ15512.1"/>
    <property type="molecule type" value="Genomic_DNA"/>
</dbReference>
<dbReference type="GO" id="GO:0005737">
    <property type="term" value="C:cytoplasm"/>
    <property type="evidence" value="ECO:0007669"/>
    <property type="project" value="TreeGrafter"/>
</dbReference>
<dbReference type="InterPro" id="IPR004843">
    <property type="entry name" value="Calcineurin-like_PHP"/>
</dbReference>
<dbReference type="SUPFAM" id="SSF56300">
    <property type="entry name" value="Metallo-dependent phosphatases"/>
    <property type="match status" value="1"/>
</dbReference>
<proteinExistence type="predicted"/>
<dbReference type="PANTHER" id="PTHR42850">
    <property type="entry name" value="METALLOPHOSPHOESTERASE"/>
    <property type="match status" value="1"/>
</dbReference>
<organism evidence="2 3">
    <name type="scientific">Vibrio natriegens NBRC 15636 = ATCC 14048 = DSM 759</name>
    <dbReference type="NCBI Taxonomy" id="1219067"/>
    <lineage>
        <taxon>Bacteria</taxon>
        <taxon>Pseudomonadati</taxon>
        <taxon>Pseudomonadota</taxon>
        <taxon>Gammaproteobacteria</taxon>
        <taxon>Vibrionales</taxon>
        <taxon>Vibrionaceae</taxon>
        <taxon>Vibrio</taxon>
    </lineage>
</organism>
<name>A0AAN0Y888_VIBNA</name>